<gene>
    <name evidence="4" type="ORF">SAMN05216481_1133</name>
</gene>
<evidence type="ECO:0000256" key="2">
    <source>
        <dbReference type="SAM" id="Phobius"/>
    </source>
</evidence>
<feature type="region of interest" description="Disordered" evidence="1">
    <location>
        <begin position="636"/>
        <end position="666"/>
    </location>
</feature>
<dbReference type="Proteomes" id="UP000199055">
    <property type="component" value="Unassembled WGS sequence"/>
</dbReference>
<feature type="region of interest" description="Disordered" evidence="1">
    <location>
        <begin position="1"/>
        <end position="28"/>
    </location>
</feature>
<dbReference type="InterPro" id="IPR003148">
    <property type="entry name" value="RCK_N"/>
</dbReference>
<dbReference type="AlphaFoldDB" id="A0A1H9I521"/>
<dbReference type="GO" id="GO:0006813">
    <property type="term" value="P:potassium ion transport"/>
    <property type="evidence" value="ECO:0007669"/>
    <property type="project" value="InterPro"/>
</dbReference>
<evidence type="ECO:0000259" key="3">
    <source>
        <dbReference type="PROSITE" id="PS51201"/>
    </source>
</evidence>
<evidence type="ECO:0000256" key="1">
    <source>
        <dbReference type="SAM" id="MobiDB-lite"/>
    </source>
</evidence>
<accession>A0A1H9I521</accession>
<name>A0A1H9I521_9ACTN</name>
<feature type="region of interest" description="Disordered" evidence="1">
    <location>
        <begin position="225"/>
        <end position="256"/>
    </location>
</feature>
<protein>
    <submittedName>
        <fullName evidence="4">Trk K+ transport system, NAD-binding component</fullName>
    </submittedName>
</protein>
<dbReference type="InterPro" id="IPR036291">
    <property type="entry name" value="NAD(P)-bd_dom_sf"/>
</dbReference>
<feature type="compositionally biased region" description="Pro residues" evidence="1">
    <location>
        <begin position="1"/>
        <end position="18"/>
    </location>
</feature>
<dbReference type="STRING" id="403935.SAMN05216481_1133"/>
<dbReference type="PANTHER" id="PTHR43833:SF11">
    <property type="entry name" value="VOLTAGE-GATED POTASSIUM CHANNEL KCH"/>
    <property type="match status" value="1"/>
</dbReference>
<proteinExistence type="predicted"/>
<dbReference type="PROSITE" id="PS51201">
    <property type="entry name" value="RCK_N"/>
    <property type="match status" value="2"/>
</dbReference>
<reference evidence="4 5" key="1">
    <citation type="submission" date="2016-10" db="EMBL/GenBank/DDBJ databases">
        <authorList>
            <person name="de Groot N.N."/>
        </authorList>
    </citation>
    <scope>NUCLEOTIDE SEQUENCE [LARGE SCALE GENOMIC DNA]</scope>
    <source>
        <strain evidence="4 5">CGMCC 4.3519</strain>
    </source>
</reference>
<evidence type="ECO:0000313" key="4">
    <source>
        <dbReference type="EMBL" id="SEQ69653.1"/>
    </source>
</evidence>
<keyword evidence="2" id="KW-0812">Transmembrane</keyword>
<feature type="transmembrane region" description="Helical" evidence="2">
    <location>
        <begin position="351"/>
        <end position="372"/>
    </location>
</feature>
<sequence>MATSSPPPPPPAPGPAVPPQGGRRSEPAGLAGHMVVCGDNSLSQRLVRELASVYGQKVTVVLPSLRGGDQGPQIAALVGDRCLDVRAVEAQAPDDEALREAGIEHAAALALTSGDDQLNIHTALRARRINPELRLVIRMFNRTLGSYLEDLLDRTIAARVPGLDQRAVDASTTVLSDADTAAPSMVAAAVVGTSKVIHAGGLLLRAKERTVGTADRRDPLCTLALLPDSPDSDEGDVYTDPEDHDGPVLLPDPRELEGLPDERGTVVLEAITRRPDRAGTPAPRVPRLPVGSFFSRKLRAALLGLTAVVVLLAAANWYVTRETPLHAAYITLLNVMSINEPELEGSTGEQVLQLLGGLAGTALLPLMVAVVLESYGTFRRAATLPPPPHGIEKHVVLLGLGKVGTRVLDQLLELGIPVVCIERDDEARGIATARARRVPTLVADVTEGGVLEEAGIARSRALLALTSDSGTNLEATLYARQVNPGLRVVMRLFDDEFAATVYRTLRDTYPGAQTRSRSVSALAAPAFAGAMMGRQVLGAIPVGRRVLVFAAVSVTGNRLLEGRTVGEASRPGSWRILALDTAPPDRRRADLGSLTSGARTYTLTGDLAWRLHDGYLMTAGDRVVVAATREGLGVLLSGEDPRGAGASGADAGGAGGAGADSPAPAP</sequence>
<keyword evidence="5" id="KW-1185">Reference proteome</keyword>
<evidence type="ECO:0000313" key="5">
    <source>
        <dbReference type="Proteomes" id="UP000199055"/>
    </source>
</evidence>
<dbReference type="PANTHER" id="PTHR43833">
    <property type="entry name" value="POTASSIUM CHANNEL PROTEIN 2-RELATED-RELATED"/>
    <property type="match status" value="1"/>
</dbReference>
<feature type="domain" description="RCK N-terminal" evidence="3">
    <location>
        <begin position="31"/>
        <end position="161"/>
    </location>
</feature>
<dbReference type="RefSeq" id="WP_425443147.1">
    <property type="nucleotide sequence ID" value="NZ_FOET01000013.1"/>
</dbReference>
<keyword evidence="2" id="KW-1133">Transmembrane helix</keyword>
<dbReference type="InterPro" id="IPR050721">
    <property type="entry name" value="Trk_Ktr_HKT_K-transport"/>
</dbReference>
<organism evidence="4 5">
    <name type="scientific">Streptomyces radiopugnans</name>
    <dbReference type="NCBI Taxonomy" id="403935"/>
    <lineage>
        <taxon>Bacteria</taxon>
        <taxon>Bacillati</taxon>
        <taxon>Actinomycetota</taxon>
        <taxon>Actinomycetes</taxon>
        <taxon>Kitasatosporales</taxon>
        <taxon>Streptomycetaceae</taxon>
        <taxon>Streptomyces</taxon>
    </lineage>
</organism>
<feature type="transmembrane region" description="Helical" evidence="2">
    <location>
        <begin position="300"/>
        <end position="319"/>
    </location>
</feature>
<feature type="domain" description="RCK N-terminal" evidence="3">
    <location>
        <begin position="392"/>
        <end position="510"/>
    </location>
</feature>
<keyword evidence="2" id="KW-0472">Membrane</keyword>
<dbReference type="Gene3D" id="3.40.50.720">
    <property type="entry name" value="NAD(P)-binding Rossmann-like Domain"/>
    <property type="match status" value="2"/>
</dbReference>
<feature type="compositionally biased region" description="Acidic residues" evidence="1">
    <location>
        <begin position="230"/>
        <end position="243"/>
    </location>
</feature>
<dbReference type="SUPFAM" id="SSF51735">
    <property type="entry name" value="NAD(P)-binding Rossmann-fold domains"/>
    <property type="match status" value="2"/>
</dbReference>
<dbReference type="Pfam" id="PF02254">
    <property type="entry name" value="TrkA_N"/>
    <property type="match status" value="2"/>
</dbReference>
<dbReference type="EMBL" id="FOET01000013">
    <property type="protein sequence ID" value="SEQ69653.1"/>
    <property type="molecule type" value="Genomic_DNA"/>
</dbReference>